<dbReference type="InterPro" id="IPR050228">
    <property type="entry name" value="Carboxylesterase_BioH"/>
</dbReference>
<evidence type="ECO:0000313" key="2">
    <source>
        <dbReference type="EMBL" id="GGJ03607.1"/>
    </source>
</evidence>
<keyword evidence="2" id="KW-0378">Hydrolase</keyword>
<feature type="domain" description="AB hydrolase-1" evidence="1">
    <location>
        <begin position="34"/>
        <end position="238"/>
    </location>
</feature>
<dbReference type="Gene3D" id="3.40.50.1820">
    <property type="entry name" value="alpha/beta hydrolase"/>
    <property type="match status" value="1"/>
</dbReference>
<proteinExistence type="predicted"/>
<dbReference type="EMBL" id="BMKW01000002">
    <property type="protein sequence ID" value="GGJ03607.1"/>
    <property type="molecule type" value="Genomic_DNA"/>
</dbReference>
<dbReference type="InterPro" id="IPR029058">
    <property type="entry name" value="AB_hydrolase_fold"/>
</dbReference>
<reference evidence="2" key="1">
    <citation type="journal article" date="2014" name="Int. J. Syst. Evol. Microbiol.">
        <title>Complete genome sequence of Corynebacterium casei LMG S-19264T (=DSM 44701T), isolated from a smear-ripened cheese.</title>
        <authorList>
            <consortium name="US DOE Joint Genome Institute (JGI-PGF)"/>
            <person name="Walter F."/>
            <person name="Albersmeier A."/>
            <person name="Kalinowski J."/>
            <person name="Ruckert C."/>
        </authorList>
    </citation>
    <scope>NUCLEOTIDE SEQUENCE</scope>
    <source>
        <strain evidence="2">CGMCC 1.3617</strain>
    </source>
</reference>
<name>A0A917K8A8_9PROT</name>
<dbReference type="InterPro" id="IPR000073">
    <property type="entry name" value="AB_hydrolase_1"/>
</dbReference>
<evidence type="ECO:0000313" key="3">
    <source>
        <dbReference type="Proteomes" id="UP000661507"/>
    </source>
</evidence>
<gene>
    <name evidence="2" type="ORF">GCM10011320_08240</name>
</gene>
<dbReference type="PANTHER" id="PTHR43194">
    <property type="entry name" value="HYDROLASE ALPHA/BETA FOLD FAMILY"/>
    <property type="match status" value="1"/>
</dbReference>
<dbReference type="AlphaFoldDB" id="A0A917K8A8"/>
<comment type="caution">
    <text evidence="2">The sequence shown here is derived from an EMBL/GenBank/DDBJ whole genome shotgun (WGS) entry which is preliminary data.</text>
</comment>
<reference evidence="2" key="2">
    <citation type="submission" date="2020-09" db="EMBL/GenBank/DDBJ databases">
        <authorList>
            <person name="Sun Q."/>
            <person name="Zhou Y."/>
        </authorList>
    </citation>
    <scope>NUCLEOTIDE SEQUENCE</scope>
    <source>
        <strain evidence="2">CGMCC 1.3617</strain>
    </source>
</reference>
<organism evidence="2 3">
    <name type="scientific">Neoroseomonas lacus</name>
    <dbReference type="NCBI Taxonomy" id="287609"/>
    <lineage>
        <taxon>Bacteria</taxon>
        <taxon>Pseudomonadati</taxon>
        <taxon>Pseudomonadota</taxon>
        <taxon>Alphaproteobacteria</taxon>
        <taxon>Acetobacterales</taxon>
        <taxon>Acetobacteraceae</taxon>
        <taxon>Neoroseomonas</taxon>
    </lineage>
</organism>
<sequence length="273" mass="27924">MSIAPPAGLASPGTRRPAGDRAAFFATKGVGPTILCIPGGYHGAWCFAAWMAIFTEAGIAAAALETRGKGSLATAAEPATGIEDYATDAVAAAMALGGPVVLLGHSLGALIAMRAAMRLPRVAGLLLVAPSPPGNMPGVAAVPTVPEGALIPPPAEALAVTRFLGGERPAGLAGYLAALSPESPRALNDRYALRVLVDPARFATIPSLVVEAGRDDAERHPAGQDAAISRFLGGEHLLLTAMPHCMMLGPWAVESAAPLIAWHRARFARGEER</sequence>
<keyword evidence="3" id="KW-1185">Reference proteome</keyword>
<dbReference type="PANTHER" id="PTHR43194:SF2">
    <property type="entry name" value="PEROXISOMAL MEMBRANE PROTEIN LPX1"/>
    <property type="match status" value="1"/>
</dbReference>
<evidence type="ECO:0000259" key="1">
    <source>
        <dbReference type="Pfam" id="PF12697"/>
    </source>
</evidence>
<dbReference type="Pfam" id="PF12697">
    <property type="entry name" value="Abhydrolase_6"/>
    <property type="match status" value="1"/>
</dbReference>
<accession>A0A917K8A8</accession>
<dbReference type="RefSeq" id="WP_188965664.1">
    <property type="nucleotide sequence ID" value="NZ_BMKW01000002.1"/>
</dbReference>
<protein>
    <submittedName>
        <fullName evidence="2">Alpha/beta hydrolase</fullName>
    </submittedName>
</protein>
<dbReference type="Proteomes" id="UP000661507">
    <property type="component" value="Unassembled WGS sequence"/>
</dbReference>
<dbReference type="SUPFAM" id="SSF53474">
    <property type="entry name" value="alpha/beta-Hydrolases"/>
    <property type="match status" value="1"/>
</dbReference>
<dbReference type="GO" id="GO:0016787">
    <property type="term" value="F:hydrolase activity"/>
    <property type="evidence" value="ECO:0007669"/>
    <property type="project" value="UniProtKB-KW"/>
</dbReference>